<accession>A0A2D1GCJ3</accession>
<evidence type="ECO:0000313" key="1">
    <source>
        <dbReference type="EMBL" id="ATN89546.1"/>
    </source>
</evidence>
<organism evidence="1 2">
    <name type="scientific">Gordonia phage Kabluna</name>
    <dbReference type="NCBI Taxonomy" id="2041511"/>
    <lineage>
        <taxon>Viruses</taxon>
        <taxon>Duplodnaviria</taxon>
        <taxon>Heunggongvirae</taxon>
        <taxon>Uroviricota</taxon>
        <taxon>Caudoviricetes</taxon>
        <taxon>Zierdtviridae</taxon>
        <taxon>Emilbogenvirinae</taxon>
        <taxon>Kablunavirus</taxon>
        <taxon>Kablunavirus kabluna</taxon>
    </lineage>
</organism>
<proteinExistence type="predicted"/>
<protein>
    <submittedName>
        <fullName evidence="1">Uncharacterized protein</fullName>
    </submittedName>
</protein>
<dbReference type="EMBL" id="MF919510">
    <property type="protein sequence ID" value="ATN89546.1"/>
    <property type="molecule type" value="Genomic_DNA"/>
</dbReference>
<dbReference type="Proteomes" id="UP000229692">
    <property type="component" value="Segment"/>
</dbReference>
<gene>
    <name evidence="1" type="ORF">SEA_KABLUNA_25</name>
</gene>
<sequence>MSEHYRDAEEWDAVVNAVQRLQDWQGRRNGTEDRVVVDFVITTFNMPKERPTEDDQPIGGYGSFATQPFPHINIGLHDQGRDYWSDLVE</sequence>
<name>A0A2D1GCJ3_9CAUD</name>
<evidence type="ECO:0000313" key="2">
    <source>
        <dbReference type="Proteomes" id="UP000229692"/>
    </source>
</evidence>
<keyword evidence="2" id="KW-1185">Reference proteome</keyword>
<reference evidence="1 2" key="1">
    <citation type="submission" date="2017-09" db="EMBL/GenBank/DDBJ databases">
        <authorList>
            <person name="Pope W.H."/>
            <person name="Garlena R.A."/>
            <person name="Russell D.A."/>
            <person name="Jacobs-Sera D."/>
            <person name="Hatfull G.F."/>
        </authorList>
    </citation>
    <scope>NUCLEOTIDE SEQUENCE [LARGE SCALE GENOMIC DNA]</scope>
</reference>